<feature type="transmembrane region" description="Helical" evidence="2">
    <location>
        <begin position="50"/>
        <end position="69"/>
    </location>
</feature>
<evidence type="ECO:0008006" key="5">
    <source>
        <dbReference type="Google" id="ProtNLM"/>
    </source>
</evidence>
<feature type="compositionally biased region" description="Basic and acidic residues" evidence="1">
    <location>
        <begin position="1"/>
        <end position="11"/>
    </location>
</feature>
<feature type="compositionally biased region" description="Low complexity" evidence="1">
    <location>
        <begin position="32"/>
        <end position="43"/>
    </location>
</feature>
<name>A0ABP7EW88_9ACTN</name>
<sequence length="198" mass="20764">MARTAKPDPRVPKPARPAQRQPQKKGQGRGPGQAAARGRARAQSPSLRRLVGKAAGVAAVLLLFLWLFGLGVQRLVYAAGWAGDAGTIRVASCHDEGSSDSPSWVCSGTYRSSDGHTTDPDAAVKPSGDEEGRTIDVRRRSGHAYSATGGGELVTPLVLVGWGGLPPLGALWGGRAALRRWLDDVQAARRRGGSRQGS</sequence>
<keyword evidence="4" id="KW-1185">Reference proteome</keyword>
<keyword evidence="2" id="KW-0812">Transmembrane</keyword>
<dbReference type="Proteomes" id="UP001499884">
    <property type="component" value="Unassembled WGS sequence"/>
</dbReference>
<feature type="region of interest" description="Disordered" evidence="1">
    <location>
        <begin position="1"/>
        <end position="46"/>
    </location>
</feature>
<dbReference type="EMBL" id="BAABEP010000011">
    <property type="protein sequence ID" value="GAA3724375.1"/>
    <property type="molecule type" value="Genomic_DNA"/>
</dbReference>
<comment type="caution">
    <text evidence="3">The sequence shown here is derived from an EMBL/GenBank/DDBJ whole genome shotgun (WGS) entry which is preliminary data.</text>
</comment>
<evidence type="ECO:0000313" key="4">
    <source>
        <dbReference type="Proteomes" id="UP001499884"/>
    </source>
</evidence>
<feature type="region of interest" description="Disordered" evidence="1">
    <location>
        <begin position="110"/>
        <end position="133"/>
    </location>
</feature>
<protein>
    <recommendedName>
        <fullName evidence="5">Aromatic ring-opening dioxygenase LigA</fullName>
    </recommendedName>
</protein>
<evidence type="ECO:0000256" key="1">
    <source>
        <dbReference type="SAM" id="MobiDB-lite"/>
    </source>
</evidence>
<organism evidence="3 4">
    <name type="scientific">Streptomyces tremellae</name>
    <dbReference type="NCBI Taxonomy" id="1124239"/>
    <lineage>
        <taxon>Bacteria</taxon>
        <taxon>Bacillati</taxon>
        <taxon>Actinomycetota</taxon>
        <taxon>Actinomycetes</taxon>
        <taxon>Kitasatosporales</taxon>
        <taxon>Streptomycetaceae</taxon>
        <taxon>Streptomyces</taxon>
    </lineage>
</organism>
<evidence type="ECO:0000256" key="2">
    <source>
        <dbReference type="SAM" id="Phobius"/>
    </source>
</evidence>
<reference evidence="4" key="1">
    <citation type="journal article" date="2019" name="Int. J. Syst. Evol. Microbiol.">
        <title>The Global Catalogue of Microorganisms (GCM) 10K type strain sequencing project: providing services to taxonomists for standard genome sequencing and annotation.</title>
        <authorList>
            <consortium name="The Broad Institute Genomics Platform"/>
            <consortium name="The Broad Institute Genome Sequencing Center for Infectious Disease"/>
            <person name="Wu L."/>
            <person name="Ma J."/>
        </authorList>
    </citation>
    <scope>NUCLEOTIDE SEQUENCE [LARGE SCALE GENOMIC DNA]</scope>
    <source>
        <strain evidence="4">JCM 30846</strain>
    </source>
</reference>
<keyword evidence="2" id="KW-1133">Transmembrane helix</keyword>
<gene>
    <name evidence="3" type="ORF">GCM10023082_23040</name>
</gene>
<keyword evidence="2" id="KW-0472">Membrane</keyword>
<dbReference type="RefSeq" id="WP_345644847.1">
    <property type="nucleotide sequence ID" value="NZ_BAABEP010000011.1"/>
</dbReference>
<evidence type="ECO:0000313" key="3">
    <source>
        <dbReference type="EMBL" id="GAA3724375.1"/>
    </source>
</evidence>
<accession>A0ABP7EW88</accession>
<proteinExistence type="predicted"/>